<organism evidence="1 2">
    <name type="scientific">Achaetomium macrosporum</name>
    <dbReference type="NCBI Taxonomy" id="79813"/>
    <lineage>
        <taxon>Eukaryota</taxon>
        <taxon>Fungi</taxon>
        <taxon>Dikarya</taxon>
        <taxon>Ascomycota</taxon>
        <taxon>Pezizomycotina</taxon>
        <taxon>Sordariomycetes</taxon>
        <taxon>Sordariomycetidae</taxon>
        <taxon>Sordariales</taxon>
        <taxon>Chaetomiaceae</taxon>
        <taxon>Achaetomium</taxon>
    </lineage>
</organism>
<dbReference type="Gene3D" id="3.30.1330.40">
    <property type="entry name" value="RutC-like"/>
    <property type="match status" value="1"/>
</dbReference>
<reference evidence="1" key="2">
    <citation type="submission" date="2023-05" db="EMBL/GenBank/DDBJ databases">
        <authorList>
            <consortium name="Lawrence Berkeley National Laboratory"/>
            <person name="Steindorff A."/>
            <person name="Hensen N."/>
            <person name="Bonometti L."/>
            <person name="Westerberg I."/>
            <person name="Brannstrom I.O."/>
            <person name="Guillou S."/>
            <person name="Cros-Aarteil S."/>
            <person name="Calhoun S."/>
            <person name="Haridas S."/>
            <person name="Kuo A."/>
            <person name="Mondo S."/>
            <person name="Pangilinan J."/>
            <person name="Riley R."/>
            <person name="Labutti K."/>
            <person name="Andreopoulos B."/>
            <person name="Lipzen A."/>
            <person name="Chen C."/>
            <person name="Yanf M."/>
            <person name="Daum C."/>
            <person name="Ng V."/>
            <person name="Clum A."/>
            <person name="Ohm R."/>
            <person name="Martin F."/>
            <person name="Silar P."/>
            <person name="Natvig D."/>
            <person name="Lalanne C."/>
            <person name="Gautier V."/>
            <person name="Ament-Velasquez S.L."/>
            <person name="Kruys A."/>
            <person name="Hutchinson M.I."/>
            <person name="Powell A.J."/>
            <person name="Barry K."/>
            <person name="Miller A.N."/>
            <person name="Grigoriev I.V."/>
            <person name="Debuchy R."/>
            <person name="Gladieux P."/>
            <person name="Thoren M.H."/>
            <person name="Johannesson H."/>
        </authorList>
    </citation>
    <scope>NUCLEOTIDE SEQUENCE</scope>
    <source>
        <strain evidence="1">CBS 532.94</strain>
    </source>
</reference>
<gene>
    <name evidence="1" type="ORF">C8A03DRAFT_17819</name>
</gene>
<dbReference type="Pfam" id="PF01042">
    <property type="entry name" value="Ribonuc_L-PSP"/>
    <property type="match status" value="1"/>
</dbReference>
<protein>
    <submittedName>
        <fullName evidence="1">Uncharacterized protein</fullName>
    </submittedName>
</protein>
<dbReference type="InterPro" id="IPR006175">
    <property type="entry name" value="YjgF/YER057c/UK114"/>
</dbReference>
<sequence length="102" mass="11469">MAHLQYYAYKNIGVEKREKFSYSQAVRVGDRIECAGQGGWHDDGSFEKKINAQIDLAFANVEKCLKDTGGKGWSQVYRVNSYHVCHELTCRDQVGSSCRACG</sequence>
<name>A0AAN7C559_9PEZI</name>
<evidence type="ECO:0000313" key="1">
    <source>
        <dbReference type="EMBL" id="KAK4235435.1"/>
    </source>
</evidence>
<dbReference type="Proteomes" id="UP001303760">
    <property type="component" value="Unassembled WGS sequence"/>
</dbReference>
<comment type="caution">
    <text evidence="1">The sequence shown here is derived from an EMBL/GenBank/DDBJ whole genome shotgun (WGS) entry which is preliminary data.</text>
</comment>
<accession>A0AAN7C559</accession>
<dbReference type="AlphaFoldDB" id="A0AAN7C559"/>
<keyword evidence="2" id="KW-1185">Reference proteome</keyword>
<evidence type="ECO:0000313" key="2">
    <source>
        <dbReference type="Proteomes" id="UP001303760"/>
    </source>
</evidence>
<reference evidence="1" key="1">
    <citation type="journal article" date="2023" name="Mol. Phylogenet. Evol.">
        <title>Genome-scale phylogeny and comparative genomics of the fungal order Sordariales.</title>
        <authorList>
            <person name="Hensen N."/>
            <person name="Bonometti L."/>
            <person name="Westerberg I."/>
            <person name="Brannstrom I.O."/>
            <person name="Guillou S."/>
            <person name="Cros-Aarteil S."/>
            <person name="Calhoun S."/>
            <person name="Haridas S."/>
            <person name="Kuo A."/>
            <person name="Mondo S."/>
            <person name="Pangilinan J."/>
            <person name="Riley R."/>
            <person name="LaButti K."/>
            <person name="Andreopoulos B."/>
            <person name="Lipzen A."/>
            <person name="Chen C."/>
            <person name="Yan M."/>
            <person name="Daum C."/>
            <person name="Ng V."/>
            <person name="Clum A."/>
            <person name="Steindorff A."/>
            <person name="Ohm R.A."/>
            <person name="Martin F."/>
            <person name="Silar P."/>
            <person name="Natvig D.O."/>
            <person name="Lalanne C."/>
            <person name="Gautier V."/>
            <person name="Ament-Velasquez S.L."/>
            <person name="Kruys A."/>
            <person name="Hutchinson M.I."/>
            <person name="Powell A.J."/>
            <person name="Barry K."/>
            <person name="Miller A.N."/>
            <person name="Grigoriev I.V."/>
            <person name="Debuchy R."/>
            <person name="Gladieux P."/>
            <person name="Hiltunen Thoren M."/>
            <person name="Johannesson H."/>
        </authorList>
    </citation>
    <scope>NUCLEOTIDE SEQUENCE</scope>
    <source>
        <strain evidence="1">CBS 532.94</strain>
    </source>
</reference>
<proteinExistence type="predicted"/>
<dbReference type="EMBL" id="MU860267">
    <property type="protein sequence ID" value="KAK4235435.1"/>
    <property type="molecule type" value="Genomic_DNA"/>
</dbReference>
<dbReference type="InterPro" id="IPR035959">
    <property type="entry name" value="RutC-like_sf"/>
</dbReference>
<dbReference type="SUPFAM" id="SSF55298">
    <property type="entry name" value="YjgF-like"/>
    <property type="match status" value="1"/>
</dbReference>